<dbReference type="InterPro" id="IPR044746">
    <property type="entry name" value="ABCC_6TM_D1"/>
</dbReference>
<keyword evidence="2" id="KW-0813">Transport</keyword>
<dbReference type="CDD" id="cd18580">
    <property type="entry name" value="ABC_6TM_ABCC_D2"/>
    <property type="match status" value="1"/>
</dbReference>
<feature type="domain" description="ABC transmembrane type-1" evidence="12">
    <location>
        <begin position="900"/>
        <end position="1178"/>
    </location>
</feature>
<feature type="domain" description="ABC transmembrane type-1" evidence="12">
    <location>
        <begin position="280"/>
        <end position="549"/>
    </location>
</feature>
<feature type="transmembrane region" description="Helical" evidence="10">
    <location>
        <begin position="1014"/>
        <end position="1032"/>
    </location>
</feature>
<evidence type="ECO:0000259" key="11">
    <source>
        <dbReference type="PROSITE" id="PS50893"/>
    </source>
</evidence>
<evidence type="ECO:0000256" key="1">
    <source>
        <dbReference type="ARBA" id="ARBA00004141"/>
    </source>
</evidence>
<reference evidence="13" key="1">
    <citation type="submission" date="2023-06" db="EMBL/GenBank/DDBJ databases">
        <title>Genome-scale phylogeny and comparative genomics of the fungal order Sordariales.</title>
        <authorList>
            <consortium name="Lawrence Berkeley National Laboratory"/>
            <person name="Hensen N."/>
            <person name="Bonometti L."/>
            <person name="Westerberg I."/>
            <person name="Brannstrom I.O."/>
            <person name="Guillou S."/>
            <person name="Cros-Aarteil S."/>
            <person name="Calhoun S."/>
            <person name="Haridas S."/>
            <person name="Kuo A."/>
            <person name="Mondo S."/>
            <person name="Pangilinan J."/>
            <person name="Riley R."/>
            <person name="LaButti K."/>
            <person name="Andreopoulos B."/>
            <person name="Lipzen A."/>
            <person name="Chen C."/>
            <person name="Yanf M."/>
            <person name="Daum C."/>
            <person name="Ng V."/>
            <person name="Clum A."/>
            <person name="Steindorff A."/>
            <person name="Ohm R."/>
            <person name="Martin F."/>
            <person name="Silar P."/>
            <person name="Natvig D."/>
            <person name="Lalanne C."/>
            <person name="Gautier V."/>
            <person name="Ament-velasquez S.L."/>
            <person name="Kruys A."/>
            <person name="Hutchinson M.I."/>
            <person name="Powell A.J."/>
            <person name="Barry K."/>
            <person name="Miller A.N."/>
            <person name="Grigoriev I.V."/>
            <person name="Debuchy R."/>
            <person name="Gladieux P."/>
            <person name="Thoren M.H."/>
            <person name="Johannesson H."/>
        </authorList>
    </citation>
    <scope>NUCLEOTIDE SEQUENCE</scope>
    <source>
        <strain evidence="13">SMH2392-1A</strain>
    </source>
</reference>
<feature type="transmembrane region" description="Helical" evidence="10">
    <location>
        <begin position="1122"/>
        <end position="1142"/>
    </location>
</feature>
<dbReference type="Gene3D" id="3.40.50.300">
    <property type="entry name" value="P-loop containing nucleotide triphosphate hydrolases"/>
    <property type="match status" value="2"/>
</dbReference>
<dbReference type="Pfam" id="PF00005">
    <property type="entry name" value="ABC_tran"/>
    <property type="match status" value="2"/>
</dbReference>
<feature type="transmembrane region" description="Helical" evidence="10">
    <location>
        <begin position="98"/>
        <end position="118"/>
    </location>
</feature>
<keyword evidence="6 10" id="KW-1133">Transmembrane helix</keyword>
<dbReference type="PROSITE" id="PS00211">
    <property type="entry name" value="ABC_TRANSPORTER_1"/>
    <property type="match status" value="2"/>
</dbReference>
<feature type="transmembrane region" description="Helical" evidence="10">
    <location>
        <begin position="900"/>
        <end position="921"/>
    </location>
</feature>
<feature type="transmembrane region" description="Helical" evidence="10">
    <location>
        <begin position="64"/>
        <end position="86"/>
    </location>
</feature>
<evidence type="ECO:0000256" key="5">
    <source>
        <dbReference type="ARBA" id="ARBA00022840"/>
    </source>
</evidence>
<comment type="caution">
    <text evidence="13">The sequence shown here is derived from an EMBL/GenBank/DDBJ whole genome shotgun (WGS) entry which is preliminary data.</text>
</comment>
<dbReference type="SUPFAM" id="SSF90123">
    <property type="entry name" value="ABC transporter transmembrane region"/>
    <property type="match status" value="2"/>
</dbReference>
<dbReference type="InterPro" id="IPR036640">
    <property type="entry name" value="ABC1_TM_sf"/>
</dbReference>
<dbReference type="SMART" id="SM00382">
    <property type="entry name" value="AAA"/>
    <property type="match status" value="2"/>
</dbReference>
<dbReference type="InterPro" id="IPR003593">
    <property type="entry name" value="AAA+_ATPase"/>
</dbReference>
<dbReference type="CDD" id="cd18579">
    <property type="entry name" value="ABC_6TM_ABCC_D1"/>
    <property type="match status" value="1"/>
</dbReference>
<organism evidence="13 14">
    <name type="scientific">Lasiosphaeria miniovina</name>
    <dbReference type="NCBI Taxonomy" id="1954250"/>
    <lineage>
        <taxon>Eukaryota</taxon>
        <taxon>Fungi</taxon>
        <taxon>Dikarya</taxon>
        <taxon>Ascomycota</taxon>
        <taxon>Pezizomycotina</taxon>
        <taxon>Sordariomycetes</taxon>
        <taxon>Sordariomycetidae</taxon>
        <taxon>Sordariales</taxon>
        <taxon>Lasiosphaeriaceae</taxon>
        <taxon>Lasiosphaeria</taxon>
    </lineage>
</organism>
<feature type="compositionally biased region" description="Basic and acidic residues" evidence="9">
    <location>
        <begin position="841"/>
        <end position="855"/>
    </location>
</feature>
<feature type="transmembrane region" description="Helical" evidence="10">
    <location>
        <begin position="411"/>
        <end position="432"/>
    </location>
</feature>
<feature type="transmembrane region" description="Helical" evidence="10">
    <location>
        <begin position="941"/>
        <end position="966"/>
    </location>
</feature>
<dbReference type="InterPro" id="IPR027417">
    <property type="entry name" value="P-loop_NTPase"/>
</dbReference>
<dbReference type="GeneID" id="85316686"/>
<evidence type="ECO:0000313" key="13">
    <source>
        <dbReference type="EMBL" id="KAK0727724.1"/>
    </source>
</evidence>
<evidence type="ECO:0000256" key="10">
    <source>
        <dbReference type="SAM" id="Phobius"/>
    </source>
</evidence>
<feature type="domain" description="ABC transporter" evidence="11">
    <location>
        <begin position="604"/>
        <end position="834"/>
    </location>
</feature>
<feature type="transmembrane region" description="Helical" evidence="10">
    <location>
        <begin position="32"/>
        <end position="52"/>
    </location>
</feature>
<feature type="compositionally biased region" description="Low complexity" evidence="9">
    <location>
        <begin position="575"/>
        <end position="588"/>
    </location>
</feature>
<feature type="transmembrane region" description="Helical" evidence="10">
    <location>
        <begin position="158"/>
        <end position="177"/>
    </location>
</feature>
<keyword evidence="13" id="KW-0378">Hydrolase</keyword>
<dbReference type="InterPro" id="IPR056227">
    <property type="entry name" value="TMD0_ABC"/>
</dbReference>
<dbReference type="PANTHER" id="PTHR24223">
    <property type="entry name" value="ATP-BINDING CASSETTE SUB-FAMILY C"/>
    <property type="match status" value="1"/>
</dbReference>
<feature type="region of interest" description="Disordered" evidence="9">
    <location>
        <begin position="572"/>
        <end position="603"/>
    </location>
</feature>
<dbReference type="InterPro" id="IPR017871">
    <property type="entry name" value="ABC_transporter-like_CS"/>
</dbReference>
<feature type="compositionally biased region" description="Polar residues" evidence="9">
    <location>
        <begin position="858"/>
        <end position="868"/>
    </location>
</feature>
<dbReference type="GO" id="GO:0016020">
    <property type="term" value="C:membrane"/>
    <property type="evidence" value="ECO:0007669"/>
    <property type="project" value="UniProtKB-SubCell"/>
</dbReference>
<feature type="transmembrane region" description="Helical" evidence="10">
    <location>
        <begin position="491"/>
        <end position="515"/>
    </location>
</feature>
<dbReference type="SUPFAM" id="SSF52540">
    <property type="entry name" value="P-loop containing nucleoside triphosphate hydrolases"/>
    <property type="match status" value="2"/>
</dbReference>
<dbReference type="Pfam" id="PF24357">
    <property type="entry name" value="TMD0_ABC"/>
    <property type="match status" value="1"/>
</dbReference>
<evidence type="ECO:0000256" key="6">
    <source>
        <dbReference type="ARBA" id="ARBA00022989"/>
    </source>
</evidence>
<dbReference type="InterPro" id="IPR011527">
    <property type="entry name" value="ABC1_TM_dom"/>
</dbReference>
<keyword evidence="14" id="KW-1185">Reference proteome</keyword>
<feature type="transmembrane region" description="Helical" evidence="10">
    <location>
        <begin position="1038"/>
        <end position="1058"/>
    </location>
</feature>
<gene>
    <name evidence="13" type="ORF">B0T26DRAFT_143365</name>
</gene>
<feature type="region of interest" description="Disordered" evidence="9">
    <location>
        <begin position="838"/>
        <end position="877"/>
    </location>
</feature>
<comment type="subcellular location">
    <subcellularLocation>
        <location evidence="1">Membrane</location>
        <topology evidence="1">Multi-pass membrane protein</topology>
    </subcellularLocation>
</comment>
<comment type="function">
    <text evidence="8">ABC-type transporter; part of the gene cluster that mediates the biosynthesis of the phomopsins, a group of hexapeptide mycotoxins which infects lupins and causes lupinosis disease in livestock.</text>
</comment>
<feature type="compositionally biased region" description="Basic and acidic residues" evidence="9">
    <location>
        <begin position="589"/>
        <end position="598"/>
    </location>
</feature>
<dbReference type="InterPro" id="IPR044726">
    <property type="entry name" value="ABCC_6TM_D2"/>
</dbReference>
<dbReference type="Proteomes" id="UP001172101">
    <property type="component" value="Unassembled WGS sequence"/>
</dbReference>
<feature type="transmembrane region" description="Helical" evidence="10">
    <location>
        <begin position="1154"/>
        <end position="1176"/>
    </location>
</feature>
<evidence type="ECO:0000256" key="2">
    <source>
        <dbReference type="ARBA" id="ARBA00022448"/>
    </source>
</evidence>
<dbReference type="InterPro" id="IPR050173">
    <property type="entry name" value="ABC_transporter_C-like"/>
</dbReference>
<dbReference type="CDD" id="cd03250">
    <property type="entry name" value="ABCC_MRP_domain1"/>
    <property type="match status" value="1"/>
</dbReference>
<feature type="transmembrane region" description="Helical" evidence="10">
    <location>
        <begin position="527"/>
        <end position="554"/>
    </location>
</feature>
<evidence type="ECO:0000256" key="8">
    <source>
        <dbReference type="ARBA" id="ARBA00059074"/>
    </source>
</evidence>
<dbReference type="EMBL" id="JAUIRO010000002">
    <property type="protein sequence ID" value="KAK0727724.1"/>
    <property type="molecule type" value="Genomic_DNA"/>
</dbReference>
<keyword evidence="7 10" id="KW-0472">Membrane</keyword>
<dbReference type="InterPro" id="IPR003439">
    <property type="entry name" value="ABC_transporter-like_ATP-bd"/>
</dbReference>
<feature type="transmembrane region" description="Helical" evidence="10">
    <location>
        <begin position="130"/>
        <end position="152"/>
    </location>
</feature>
<evidence type="ECO:0000256" key="9">
    <source>
        <dbReference type="SAM" id="MobiDB-lite"/>
    </source>
</evidence>
<protein>
    <submittedName>
        <fullName evidence="13">P-loop containing nucleoside triphosphate hydrolase protein</fullName>
    </submittedName>
</protein>
<keyword evidence="4" id="KW-0547">Nucleotide-binding</keyword>
<evidence type="ECO:0000256" key="4">
    <source>
        <dbReference type="ARBA" id="ARBA00022741"/>
    </source>
</evidence>
<feature type="domain" description="ABC transporter" evidence="11">
    <location>
        <begin position="1237"/>
        <end position="1499"/>
    </location>
</feature>
<dbReference type="FunFam" id="1.20.1560.10:FF:000066">
    <property type="entry name" value="ABC multidrug transporter (Eurofung)"/>
    <property type="match status" value="1"/>
</dbReference>
<accession>A0AA40B4S5</accession>
<sequence length="1507" mass="164272">MEFSGCPDDASLGPAVQGCRGNFDFTLKFEKIFFALIPASIFIAVSVSRIVYLTRRPLLVGGALLRSVKVAAALVYSVVQLCLLVLSTTRSLKYGMFFIPAAAVTFVSSLSMIWLSLLEHSRSPRPSMLLNAYLFLTILLDVAQTRTLWLASDNFDEVTFTRLFTAGVATKAVLVLLESRHKTRWVVNWDVKQHSPEETTGLYGLGAFFWLNKLFVTGYRKLLTMDDLFPLDRAMASEALLAKLAGRLDVSRIRGQDYGLAKALARGLAVPLLLPVGPRIALTAFQFCQPFLIETLLNYLGRPEEESPQNTGYGLIGATIIVYSGIAISGAFYWYFQERAMYMVRGVLASVIYDKTTEASASASDNSASITLMSSDVERIIRGFLGLHDFWSSTIEVALACWLLYRQIGASFVAPLIVVACCILCIAFLARFMGPRQKQWMELIQKRVGLTSNTIRQMKHIKISGLAGPVEESIQKMREDELRAGSRFRGLAVVFVLISFAPALLSPTLTFAFAAKSLDTTLIFTSISYIILLANPLTTLFQTVPGVVASFACLSRIQAYLETKSRFDFREEEGLSSSPRTGSSGSAEKASKGKDKASHPAPGMKITGGNFGWKSGGHNLKNLNLEIKPSQLTIVVGPVASGKSTLCKVLLGEVPIAEGRVIMGRAPSWKIGYCDQNPYLTNATIRENIVGFSPFNEGRYNEVINATALQPDLALFPRGDNTKIGSNGITLSGGQKQRVSMARALYLDSDFLVFDDILSGLDADTEEQVFRRVFSPGGLLRRRNATTVLCTHSVRHLPLADHIISLGPDGSLVEQGSFGELMANKMYVSSLGVKETGGTRPDGDAIHADDMDKPTPSEVLNTNVTAPSSDEAENEPERMVGDTTVYRHYFARIGVVTSTLLFGFAFACAFFANFSTIWVKFWTEDLGHSPPEHSNAYYNGLYGLFQVTALVCLYVAAYVGFTVMIFESGRALHHEALRTVIGAPLSFFTETDTGVVTNLFSQDMTLIDGQLPMSLVNVALYMFNCVGMAAIIATSSPYLAITYPFLSAILYGMQRFYLRTSRQIRLLDLEAKSPLYSHFIDTIKGITTFRAFGWVPQGVARNHMLLDDSQRPAYLLAMIQRWLGFALQMVVAALAFSVVTLATQTRSDTAFTGAGLIALMTFGDSLSYIIIFYTQLETSIGAVSRLKTFSDKVEPESREGEDTVPASDWPLKGGIQIRGVSASYGTPKRVSAPLSDSSADSVASVAAGAEHAADSQQLALVDLNLDIAPGEKVAICGRTGSGKSSTILLLLRLLDPLPSCSQNITIDGTPLHKIDRSTLRQRIIAVPQDPVFLPDGTSFQANLDPLGLSTAAECRAVLEAVELWTSLVDPPVRGGGPGLAGPLAADALSQGQKQLFSLARAILRRRIRARTRVGGDGGDSGILLLDEVSSSVDRGTDRAMQQIIKDEFAGYTIVMVSHRLDVVMDFDRVVVMDSGRIVETGPPRDLVELESSRFGELWMIGSESRGK</sequence>
<dbReference type="PROSITE" id="PS50893">
    <property type="entry name" value="ABC_TRANSPORTER_2"/>
    <property type="match status" value="2"/>
</dbReference>
<dbReference type="Gene3D" id="1.20.1560.10">
    <property type="entry name" value="ABC transporter type 1, transmembrane domain"/>
    <property type="match status" value="2"/>
</dbReference>
<evidence type="ECO:0000256" key="7">
    <source>
        <dbReference type="ARBA" id="ARBA00023136"/>
    </source>
</evidence>
<name>A0AA40B4S5_9PEZI</name>
<evidence type="ECO:0000313" key="14">
    <source>
        <dbReference type="Proteomes" id="UP001172101"/>
    </source>
</evidence>
<dbReference type="PANTHER" id="PTHR24223:SF345">
    <property type="entry name" value="ABC MULTIDRUG TRANSPORTER (EUROFUNG)"/>
    <property type="match status" value="1"/>
</dbReference>
<dbReference type="GO" id="GO:0140359">
    <property type="term" value="F:ABC-type transporter activity"/>
    <property type="evidence" value="ECO:0007669"/>
    <property type="project" value="InterPro"/>
</dbReference>
<dbReference type="PROSITE" id="PS50929">
    <property type="entry name" value="ABC_TM1F"/>
    <property type="match status" value="2"/>
</dbReference>
<feature type="transmembrane region" description="Helical" evidence="10">
    <location>
        <begin position="313"/>
        <end position="336"/>
    </location>
</feature>
<dbReference type="Pfam" id="PF00664">
    <property type="entry name" value="ABC_membrane"/>
    <property type="match status" value="2"/>
</dbReference>
<evidence type="ECO:0000256" key="3">
    <source>
        <dbReference type="ARBA" id="ARBA00022692"/>
    </source>
</evidence>
<dbReference type="GO" id="GO:0016887">
    <property type="term" value="F:ATP hydrolysis activity"/>
    <property type="evidence" value="ECO:0007669"/>
    <property type="project" value="InterPro"/>
</dbReference>
<dbReference type="RefSeq" id="XP_060300579.1">
    <property type="nucleotide sequence ID" value="XM_060433415.1"/>
</dbReference>
<dbReference type="GO" id="GO:0005524">
    <property type="term" value="F:ATP binding"/>
    <property type="evidence" value="ECO:0007669"/>
    <property type="project" value="UniProtKB-KW"/>
</dbReference>
<dbReference type="FunFam" id="1.20.1560.10:FF:000055">
    <property type="entry name" value="ABC multidrug transporter (Eurofung)"/>
    <property type="match status" value="1"/>
</dbReference>
<keyword evidence="3 10" id="KW-0812">Transmembrane</keyword>
<evidence type="ECO:0000259" key="12">
    <source>
        <dbReference type="PROSITE" id="PS50929"/>
    </source>
</evidence>
<proteinExistence type="predicted"/>
<keyword evidence="5" id="KW-0067">ATP-binding</keyword>